<feature type="compositionally biased region" description="Polar residues" evidence="1">
    <location>
        <begin position="153"/>
        <end position="170"/>
    </location>
</feature>
<feature type="region of interest" description="Disordered" evidence="1">
    <location>
        <begin position="46"/>
        <end position="77"/>
    </location>
</feature>
<gene>
    <name evidence="2" type="ORF">PXEA_LOCUS34948</name>
</gene>
<accession>A0A3S5FH07</accession>
<dbReference type="EMBL" id="CAAALY010269654">
    <property type="protein sequence ID" value="VEL41508.1"/>
    <property type="molecule type" value="Genomic_DNA"/>
</dbReference>
<comment type="caution">
    <text evidence="2">The sequence shown here is derived from an EMBL/GenBank/DDBJ whole genome shotgun (WGS) entry which is preliminary data.</text>
</comment>
<reference evidence="2" key="1">
    <citation type="submission" date="2018-11" db="EMBL/GenBank/DDBJ databases">
        <authorList>
            <consortium name="Pathogen Informatics"/>
        </authorList>
    </citation>
    <scope>NUCLEOTIDE SEQUENCE</scope>
</reference>
<name>A0A3S5FH07_9PLAT</name>
<feature type="region of interest" description="Disordered" evidence="1">
    <location>
        <begin position="135"/>
        <end position="174"/>
    </location>
</feature>
<dbReference type="AlphaFoldDB" id="A0A3S5FH07"/>
<evidence type="ECO:0000256" key="1">
    <source>
        <dbReference type="SAM" id="MobiDB-lite"/>
    </source>
</evidence>
<sequence length="196" mass="21313">MTPQRLLSSNSHFVHRLSANVDDTIISDPTTSAIITQSQECRLRKQVPLSTSQESGVLPEGRPRWLMEPDSSEAKVPNQGVDMARDSAYFEQSTMESKSSNEIHTTNLVDDDVAMLLANPHESLHNDFRPPVLASAPSATGSSSLVSALKVQPSPSLRQVPGQPNEQSNFEPEPIGLNVGVAVKKMRKAFHSSVAE</sequence>
<evidence type="ECO:0000313" key="3">
    <source>
        <dbReference type="Proteomes" id="UP000784294"/>
    </source>
</evidence>
<evidence type="ECO:0000313" key="2">
    <source>
        <dbReference type="EMBL" id="VEL41508.1"/>
    </source>
</evidence>
<keyword evidence="3" id="KW-1185">Reference proteome</keyword>
<protein>
    <submittedName>
        <fullName evidence="2">Uncharacterized protein</fullName>
    </submittedName>
</protein>
<feature type="compositionally biased region" description="Polar residues" evidence="1">
    <location>
        <begin position="137"/>
        <end position="146"/>
    </location>
</feature>
<organism evidence="2 3">
    <name type="scientific">Protopolystoma xenopodis</name>
    <dbReference type="NCBI Taxonomy" id="117903"/>
    <lineage>
        <taxon>Eukaryota</taxon>
        <taxon>Metazoa</taxon>
        <taxon>Spiralia</taxon>
        <taxon>Lophotrochozoa</taxon>
        <taxon>Platyhelminthes</taxon>
        <taxon>Monogenea</taxon>
        <taxon>Polyopisthocotylea</taxon>
        <taxon>Polystomatidea</taxon>
        <taxon>Polystomatidae</taxon>
        <taxon>Protopolystoma</taxon>
    </lineage>
</organism>
<dbReference type="Proteomes" id="UP000784294">
    <property type="component" value="Unassembled WGS sequence"/>
</dbReference>
<proteinExistence type="predicted"/>